<protein>
    <submittedName>
        <fullName evidence="1">Uncharacterized protein</fullName>
    </submittedName>
</protein>
<keyword evidence="2" id="KW-1185">Reference proteome</keyword>
<dbReference type="EMBL" id="JAVFHQ010000043">
    <property type="protein sequence ID" value="KAK4542318.1"/>
    <property type="molecule type" value="Genomic_DNA"/>
</dbReference>
<name>A0AAV9JBZ0_9PEZI</name>
<dbReference type="InterPro" id="IPR038883">
    <property type="entry name" value="AN11006-like"/>
</dbReference>
<reference evidence="1 2" key="1">
    <citation type="submission" date="2021-11" db="EMBL/GenBank/DDBJ databases">
        <title>Black yeast isolated from Biological Soil Crust.</title>
        <authorList>
            <person name="Kurbessoian T."/>
        </authorList>
    </citation>
    <scope>NUCLEOTIDE SEQUENCE [LARGE SCALE GENOMIC DNA]</scope>
    <source>
        <strain evidence="1 2">CCFEE 5522</strain>
    </source>
</reference>
<accession>A0AAV9JBZ0</accession>
<gene>
    <name evidence="1" type="ORF">LTR36_006971</name>
</gene>
<evidence type="ECO:0000313" key="1">
    <source>
        <dbReference type="EMBL" id="KAK4542318.1"/>
    </source>
</evidence>
<dbReference type="Proteomes" id="UP001324427">
    <property type="component" value="Unassembled WGS sequence"/>
</dbReference>
<sequence>MYIIPEAQTHALEDKKQRFVKATGGQSYAHPAGCFTHGTAAQRGSLAEDAPAKQAPTMLQANAPSSLLTLPPELRNRIHEYVVSPELGEGGVIGETSICVRTTPFAEPVNPCYIHGPVILQARTSIRGKLASWRAQPPVTRVCRQIRQEALLLFYSMNTFVAYFACKWTMRPGHAGRDKVEEWMERLGGTNAGFVKDLRLVFLGSRTGSSDDEIVRWIGSTGYGIARAAVEVVREGEG</sequence>
<comment type="caution">
    <text evidence="1">The sequence shown here is derived from an EMBL/GenBank/DDBJ whole genome shotgun (WGS) entry which is preliminary data.</text>
</comment>
<dbReference type="AlphaFoldDB" id="A0AAV9JBZ0"/>
<dbReference type="PANTHER" id="PTHR42085:SF1">
    <property type="entry name" value="F-BOX DOMAIN-CONTAINING PROTEIN"/>
    <property type="match status" value="1"/>
</dbReference>
<organism evidence="1 2">
    <name type="scientific">Oleoguttula mirabilis</name>
    <dbReference type="NCBI Taxonomy" id="1507867"/>
    <lineage>
        <taxon>Eukaryota</taxon>
        <taxon>Fungi</taxon>
        <taxon>Dikarya</taxon>
        <taxon>Ascomycota</taxon>
        <taxon>Pezizomycotina</taxon>
        <taxon>Dothideomycetes</taxon>
        <taxon>Dothideomycetidae</taxon>
        <taxon>Mycosphaerellales</taxon>
        <taxon>Teratosphaeriaceae</taxon>
        <taxon>Oleoguttula</taxon>
    </lineage>
</organism>
<evidence type="ECO:0000313" key="2">
    <source>
        <dbReference type="Proteomes" id="UP001324427"/>
    </source>
</evidence>
<dbReference type="PANTHER" id="PTHR42085">
    <property type="entry name" value="F-BOX DOMAIN-CONTAINING PROTEIN"/>
    <property type="match status" value="1"/>
</dbReference>
<proteinExistence type="predicted"/>